<dbReference type="EMBL" id="JAENHL010000006">
    <property type="protein sequence ID" value="MBK1865877.1"/>
    <property type="molecule type" value="Genomic_DNA"/>
</dbReference>
<accession>A0ACC5QZW2</accession>
<evidence type="ECO:0000313" key="1">
    <source>
        <dbReference type="EMBL" id="MBK1865877.1"/>
    </source>
</evidence>
<evidence type="ECO:0000313" key="2">
    <source>
        <dbReference type="Proteomes" id="UP000616151"/>
    </source>
</evidence>
<reference evidence="1" key="1">
    <citation type="submission" date="2021-01" db="EMBL/GenBank/DDBJ databases">
        <authorList>
            <person name="Sun Q."/>
        </authorList>
    </citation>
    <scope>NUCLEOTIDE SEQUENCE</scope>
    <source>
        <strain evidence="1">YIM B02566</strain>
    </source>
</reference>
<dbReference type="Proteomes" id="UP000616151">
    <property type="component" value="Unassembled WGS sequence"/>
</dbReference>
<comment type="caution">
    <text evidence="1">The sequence shown here is derived from an EMBL/GenBank/DDBJ whole genome shotgun (WGS) entry which is preliminary data.</text>
</comment>
<protein>
    <submittedName>
        <fullName evidence="1">FAD-binding oxidoreductase</fullName>
    </submittedName>
</protein>
<gene>
    <name evidence="1" type="ORF">JHL16_05900</name>
</gene>
<name>A0ACC5QZW2_9HYPH</name>
<proteinExistence type="predicted"/>
<sequence>MKRRLFLSAALACLSGVLPRWSSAASQPLSRVRPGAPGWPSRVDWEGLRALVKDRLIAVASPITPCIGSTDRSRTAAVFARLRNPYYLGDEAGLTQALGWVDAWTSRPSVYAVAAETAADVATAVNFARAHRLRLVVKGGGHSYHGASSAADSLLIWTRRLNAITVHDAFVAQDCSTPQTAVSIGAGALWGQAYDTVARGAGRYVQGGGCLTVGVAGLVQGGGFGPFSKTYGLAAASLIEVQIVTADGEIRIANACTNADLFWAIKGGGGGSFGVVTRLTLRTHDFPAFFGGVFATIKASSAEAFRRLIDRTVSFYAEALFNPQWGEQINFRPGHELGIAMVFQGLEQMQAEELWRPFFDWVKASPQHYAFAQEPAILAAPARDFWSPAFLKSLPGLVMEDDRAGAPEGNLFWASNREEAGQVFHGYQSRWLSASLLAGDRQSPLAEALFRASRHWNISLHFNKGLAGAPSEAIAAARDTAMNPQVLDAFALAISGAARPPAYPGVPGYEPDVATARREAEAVKKAMQELRELAPEAGSYVSESDFFEEHWQKAFWGNNYDRLLQVKNRYDPDGLFVVHHGVGSEVWSADGFTRSD</sequence>
<organism evidence="1 2">
    <name type="scientific">Taklimakanibacter albus</name>
    <dbReference type="NCBI Taxonomy" id="2800327"/>
    <lineage>
        <taxon>Bacteria</taxon>
        <taxon>Pseudomonadati</taxon>
        <taxon>Pseudomonadota</taxon>
        <taxon>Alphaproteobacteria</taxon>
        <taxon>Hyphomicrobiales</taxon>
        <taxon>Aestuariivirgaceae</taxon>
        <taxon>Taklimakanibacter</taxon>
    </lineage>
</organism>
<keyword evidence="2" id="KW-1185">Reference proteome</keyword>